<comment type="cofactor">
    <cofactor evidence="8">
        <name>a divalent metal cation</name>
        <dbReference type="ChEBI" id="CHEBI:60240"/>
    </cofactor>
    <text evidence="8">Binds 2 divalent metal cations per subunit.</text>
</comment>
<dbReference type="SUPFAM" id="SSF53187">
    <property type="entry name" value="Zn-dependent exopeptidases"/>
    <property type="match status" value="1"/>
</dbReference>
<evidence type="ECO:0000256" key="3">
    <source>
        <dbReference type="ARBA" id="ARBA00022670"/>
    </source>
</evidence>
<keyword evidence="2 9" id="KW-0031">Aminopeptidase</keyword>
<dbReference type="GO" id="GO:0006508">
    <property type="term" value="P:proteolysis"/>
    <property type="evidence" value="ECO:0007669"/>
    <property type="project" value="UniProtKB-KW"/>
</dbReference>
<evidence type="ECO:0000256" key="7">
    <source>
        <dbReference type="PIRSR" id="PIRSR001123-1"/>
    </source>
</evidence>
<evidence type="ECO:0000256" key="8">
    <source>
        <dbReference type="PIRSR" id="PIRSR001123-2"/>
    </source>
</evidence>
<dbReference type="GO" id="GO:0004177">
    <property type="term" value="F:aminopeptidase activity"/>
    <property type="evidence" value="ECO:0007669"/>
    <property type="project" value="UniProtKB-UniRule"/>
</dbReference>
<organism evidence="9">
    <name type="scientific">Anaerococcus vaginalis</name>
    <dbReference type="NCBI Taxonomy" id="33037"/>
    <lineage>
        <taxon>Bacteria</taxon>
        <taxon>Bacillati</taxon>
        <taxon>Bacillota</taxon>
        <taxon>Tissierellia</taxon>
        <taxon>Tissierellales</taxon>
        <taxon>Peptoniphilaceae</taxon>
        <taxon>Anaerococcus</taxon>
    </lineage>
</organism>
<keyword evidence="4 8" id="KW-0479">Metal-binding</keyword>
<gene>
    <name evidence="9" type="primary">ypdE</name>
    <name evidence="9" type="ORF">AVLFYP127_01321</name>
</gene>
<dbReference type="CDD" id="cd05657">
    <property type="entry name" value="M42_glucanase_like"/>
    <property type="match status" value="1"/>
</dbReference>
<keyword evidence="3" id="KW-0645">Protease</keyword>
<proteinExistence type="inferred from homology"/>
<feature type="binding site" evidence="8">
    <location>
        <position position="220"/>
    </location>
    <ligand>
        <name>Zn(2+)</name>
        <dbReference type="ChEBI" id="CHEBI:29105"/>
        <label>2</label>
    </ligand>
</feature>
<evidence type="ECO:0000256" key="5">
    <source>
        <dbReference type="ARBA" id="ARBA00022801"/>
    </source>
</evidence>
<dbReference type="PANTHER" id="PTHR32481">
    <property type="entry name" value="AMINOPEPTIDASE"/>
    <property type="match status" value="1"/>
</dbReference>
<feature type="binding site" evidence="8">
    <location>
        <position position="240"/>
    </location>
    <ligand>
        <name>Zn(2+)</name>
        <dbReference type="ChEBI" id="CHEBI:29105"/>
        <label>1</label>
    </ligand>
</feature>
<evidence type="ECO:0000256" key="6">
    <source>
        <dbReference type="PIRNR" id="PIRNR001123"/>
    </source>
</evidence>
<sequence length="343" mass="38519">MDKNTIITYIKELCTRPSPTGFTKKCEKYLMEEFKNLGYKPYQNNKGNVIVPIYVDEKNKDDGLLLSAHIDTLGLMVRSIKENGGIQVTTLGGFPLNYAEFENVKIFTRDGKEFEGVFRLNEPSVHGSDTPKISKRNFDEMEVVIDELVESDEDVKKLGINPGDFIALDSRFRYSNGFVKSRHLDDKASSGVLLALAKEIKEENLKFDRNIYMMFTTYEEVGHGASSGHPSGIKDMIAVDMGVVFDDLKTNDRLVSICAKDSSGPYNFDLTNDLINTAKKIGIDFAIDIYPFYGSDASAAMSSFYDYRHALVGCGISASHGYERCHENALMNLFDLLKTYILK</sequence>
<feature type="binding site" evidence="8">
    <location>
        <position position="185"/>
    </location>
    <ligand>
        <name>Zn(2+)</name>
        <dbReference type="ChEBI" id="CHEBI:29105"/>
        <label>1</label>
    </ligand>
</feature>
<evidence type="ECO:0000313" key="9">
    <source>
        <dbReference type="EMBL" id="VYS78394.1"/>
    </source>
</evidence>
<evidence type="ECO:0000256" key="1">
    <source>
        <dbReference type="ARBA" id="ARBA00006272"/>
    </source>
</evidence>
<keyword evidence="5 9" id="KW-0378">Hydrolase</keyword>
<dbReference type="GO" id="GO:0046872">
    <property type="term" value="F:metal ion binding"/>
    <property type="evidence" value="ECO:0007669"/>
    <property type="project" value="UniProtKB-UniRule"/>
</dbReference>
<feature type="active site" description="Proton acceptor" evidence="7">
    <location>
        <position position="219"/>
    </location>
</feature>
<dbReference type="PIRSF" id="PIRSF001123">
    <property type="entry name" value="PepA_GA"/>
    <property type="match status" value="1"/>
</dbReference>
<dbReference type="Gene3D" id="3.40.630.10">
    <property type="entry name" value="Zn peptidases"/>
    <property type="match status" value="1"/>
</dbReference>
<dbReference type="AlphaFoldDB" id="A0A6N2RCH1"/>
<dbReference type="SUPFAM" id="SSF101821">
    <property type="entry name" value="Aminopeptidase/glucanase lid domain"/>
    <property type="match status" value="1"/>
</dbReference>
<dbReference type="EC" id="3.4.11.-" evidence="9"/>
<evidence type="ECO:0000256" key="2">
    <source>
        <dbReference type="ARBA" id="ARBA00022438"/>
    </source>
</evidence>
<feature type="binding site" evidence="8">
    <location>
        <position position="69"/>
    </location>
    <ligand>
        <name>Zn(2+)</name>
        <dbReference type="ChEBI" id="CHEBI:29105"/>
        <label>1</label>
    </ligand>
</feature>
<dbReference type="EMBL" id="CACRSW010000003">
    <property type="protein sequence ID" value="VYS78394.1"/>
    <property type="molecule type" value="Genomic_DNA"/>
</dbReference>
<reference evidence="9" key="1">
    <citation type="submission" date="2019-11" db="EMBL/GenBank/DDBJ databases">
        <authorList>
            <person name="Feng L."/>
        </authorList>
    </citation>
    <scope>NUCLEOTIDE SEQUENCE</scope>
    <source>
        <strain evidence="9">AvaginalisLFYP127</strain>
    </source>
</reference>
<protein>
    <submittedName>
        <fullName evidence="9">Aminopeptidase YpdE</fullName>
        <ecNumber evidence="9">3.4.11.-</ecNumber>
    </submittedName>
</protein>
<feature type="binding site" evidence="8">
    <location>
        <position position="185"/>
    </location>
    <ligand>
        <name>Zn(2+)</name>
        <dbReference type="ChEBI" id="CHEBI:29105"/>
        <label>2</label>
    </ligand>
</feature>
<dbReference type="PANTHER" id="PTHR32481:SF7">
    <property type="entry name" value="AMINOPEPTIDASE YHFE-RELATED"/>
    <property type="match status" value="1"/>
</dbReference>
<dbReference type="InterPro" id="IPR023367">
    <property type="entry name" value="Peptidase_M42_dom2"/>
</dbReference>
<dbReference type="InterPro" id="IPR008007">
    <property type="entry name" value="Peptidase_M42"/>
</dbReference>
<dbReference type="Gene3D" id="2.40.30.40">
    <property type="entry name" value="Peptidase M42, domain 2"/>
    <property type="match status" value="1"/>
</dbReference>
<name>A0A6N2RCH1_9FIRM</name>
<evidence type="ECO:0000256" key="4">
    <source>
        <dbReference type="ARBA" id="ARBA00022723"/>
    </source>
</evidence>
<dbReference type="InterPro" id="IPR051464">
    <property type="entry name" value="Peptidase_M42_aminopept"/>
</dbReference>
<dbReference type="Pfam" id="PF05343">
    <property type="entry name" value="Peptidase_M42"/>
    <property type="match status" value="1"/>
</dbReference>
<comment type="similarity">
    <text evidence="1 6">Belongs to the peptidase M42 family.</text>
</comment>
<dbReference type="RefSeq" id="WP_156328484.1">
    <property type="nucleotide sequence ID" value="NZ_CACRSW010000003.1"/>
</dbReference>
<accession>A0A6N2RCH1</accession>